<gene>
    <name evidence="1" type="ORF">MAM1_0022d01876</name>
</gene>
<evidence type="ECO:0000313" key="2">
    <source>
        <dbReference type="Proteomes" id="UP000053815"/>
    </source>
</evidence>
<keyword evidence="2" id="KW-1185">Reference proteome</keyword>
<reference evidence="1" key="1">
    <citation type="submission" date="2014-09" db="EMBL/GenBank/DDBJ databases">
        <title>Draft genome sequence of an oleaginous Mucoromycotina fungus Mucor ambiguus NBRC6742.</title>
        <authorList>
            <person name="Takeda I."/>
            <person name="Yamane N."/>
            <person name="Morita T."/>
            <person name="Tamano K."/>
            <person name="Machida M."/>
            <person name="Baker S."/>
            <person name="Koike H."/>
        </authorList>
    </citation>
    <scope>NUCLEOTIDE SEQUENCE</scope>
    <source>
        <strain evidence="1">NBRC 6742</strain>
    </source>
</reference>
<dbReference type="Proteomes" id="UP000053815">
    <property type="component" value="Unassembled WGS sequence"/>
</dbReference>
<sequence>MPLNTTTNVSFEDENEGDAIDIKADGNGTASAVEAITVVISGHAEHEATDDIALPPTAKYSEIRIYFGPNFSR</sequence>
<evidence type="ECO:0000313" key="1">
    <source>
        <dbReference type="EMBL" id="GAN02433.1"/>
    </source>
</evidence>
<proteinExistence type="predicted"/>
<name>A0A0C9MKP9_9FUNG</name>
<protein>
    <submittedName>
        <fullName evidence="1">Uncharacterized protein</fullName>
    </submittedName>
</protein>
<accession>A0A0C9MKP9</accession>
<dbReference type="AlphaFoldDB" id="A0A0C9MKP9"/>
<dbReference type="EMBL" id="DF836311">
    <property type="protein sequence ID" value="GAN02433.1"/>
    <property type="molecule type" value="Genomic_DNA"/>
</dbReference>
<organism evidence="1">
    <name type="scientific">Mucor ambiguus</name>
    <dbReference type="NCBI Taxonomy" id="91626"/>
    <lineage>
        <taxon>Eukaryota</taxon>
        <taxon>Fungi</taxon>
        <taxon>Fungi incertae sedis</taxon>
        <taxon>Mucoromycota</taxon>
        <taxon>Mucoromycotina</taxon>
        <taxon>Mucoromycetes</taxon>
        <taxon>Mucorales</taxon>
        <taxon>Mucorineae</taxon>
        <taxon>Mucoraceae</taxon>
        <taxon>Mucor</taxon>
    </lineage>
</organism>